<name>A0A378I3P5_9GAMM</name>
<organism evidence="7 8">
    <name type="scientific">Legionella beliardensis</name>
    <dbReference type="NCBI Taxonomy" id="91822"/>
    <lineage>
        <taxon>Bacteria</taxon>
        <taxon>Pseudomonadati</taxon>
        <taxon>Pseudomonadota</taxon>
        <taxon>Gammaproteobacteria</taxon>
        <taxon>Legionellales</taxon>
        <taxon>Legionellaceae</taxon>
        <taxon>Legionella</taxon>
    </lineage>
</organism>
<proteinExistence type="predicted"/>
<dbReference type="PANTHER" id="PTHR10151:SF120">
    <property type="entry name" value="BIS(5'-ADENOSYL)-TRIPHOSPHATASE"/>
    <property type="match status" value="1"/>
</dbReference>
<accession>A0A378I3P5</accession>
<keyword evidence="2" id="KW-0479">Metal-binding</keyword>
<evidence type="ECO:0000313" key="8">
    <source>
        <dbReference type="Proteomes" id="UP000254968"/>
    </source>
</evidence>
<feature type="binding site" evidence="5">
    <location>
        <begin position="155"/>
        <end position="157"/>
    </location>
    <ligand>
        <name>substrate</name>
    </ligand>
</feature>
<dbReference type="EMBL" id="UGNV01000001">
    <property type="protein sequence ID" value="STX29613.1"/>
    <property type="molecule type" value="Genomic_DNA"/>
</dbReference>
<dbReference type="InterPro" id="IPR002591">
    <property type="entry name" value="Phosphodiest/P_Trfase"/>
</dbReference>
<evidence type="ECO:0000313" key="7">
    <source>
        <dbReference type="EMBL" id="STX29613.1"/>
    </source>
</evidence>
<dbReference type="SUPFAM" id="SSF53649">
    <property type="entry name" value="Alkaline phosphatase-like"/>
    <property type="match status" value="1"/>
</dbReference>
<dbReference type="Pfam" id="PF01663">
    <property type="entry name" value="Phosphodiest"/>
    <property type="match status" value="1"/>
</dbReference>
<gene>
    <name evidence="7" type="primary">phoK</name>
    <name evidence="7" type="ORF">NCTC13315_02156</name>
</gene>
<evidence type="ECO:0000256" key="6">
    <source>
        <dbReference type="SAM" id="SignalP"/>
    </source>
</evidence>
<dbReference type="Gene3D" id="3.40.720.10">
    <property type="entry name" value="Alkaline Phosphatase, subunit A"/>
    <property type="match status" value="1"/>
</dbReference>
<dbReference type="GO" id="GO:0046872">
    <property type="term" value="F:metal ion binding"/>
    <property type="evidence" value="ECO:0007669"/>
    <property type="project" value="UniProtKB-KW"/>
</dbReference>
<dbReference type="EC" id="3.1.3.1" evidence="7"/>
<dbReference type="InterPro" id="IPR017850">
    <property type="entry name" value="Alkaline_phosphatase_core_sf"/>
</dbReference>
<dbReference type="PIRSF" id="PIRSF031924">
    <property type="entry name" value="Pi-irrepressible_AP"/>
    <property type="match status" value="1"/>
</dbReference>
<dbReference type="Proteomes" id="UP000254968">
    <property type="component" value="Unassembled WGS sequence"/>
</dbReference>
<dbReference type="GO" id="GO:0004035">
    <property type="term" value="F:alkaline phosphatase activity"/>
    <property type="evidence" value="ECO:0007669"/>
    <property type="project" value="UniProtKB-EC"/>
</dbReference>
<dbReference type="OrthoDB" id="9766127at2"/>
<feature type="chain" id="PRO_5016573428" evidence="6">
    <location>
        <begin position="18"/>
        <end position="539"/>
    </location>
</feature>
<evidence type="ECO:0000256" key="1">
    <source>
        <dbReference type="ARBA" id="ARBA00022553"/>
    </source>
</evidence>
<dbReference type="RefSeq" id="WP_115303284.1">
    <property type="nucleotide sequence ID" value="NZ_CAAAHO010000002.1"/>
</dbReference>
<dbReference type="Gene3D" id="3.30.1360.150">
    <property type="match status" value="1"/>
</dbReference>
<evidence type="ECO:0000256" key="5">
    <source>
        <dbReference type="PIRSR" id="PIRSR031924-51"/>
    </source>
</evidence>
<keyword evidence="3 6" id="KW-0732">Signal</keyword>
<evidence type="ECO:0000256" key="3">
    <source>
        <dbReference type="ARBA" id="ARBA00022729"/>
    </source>
</evidence>
<evidence type="ECO:0000256" key="4">
    <source>
        <dbReference type="PIRSR" id="PIRSR031924-50"/>
    </source>
</evidence>
<protein>
    <submittedName>
        <fullName evidence="7">Alkaline phosphatase</fullName>
        <ecNumber evidence="7">3.1.3.1</ecNumber>
    </submittedName>
</protein>
<keyword evidence="1 4" id="KW-0597">Phosphoprotein</keyword>
<dbReference type="PANTHER" id="PTHR10151">
    <property type="entry name" value="ECTONUCLEOTIDE PYROPHOSPHATASE/PHOSPHODIESTERASE"/>
    <property type="match status" value="1"/>
</dbReference>
<dbReference type="AlphaFoldDB" id="A0A378I3P5"/>
<dbReference type="InterPro" id="IPR026263">
    <property type="entry name" value="Alkaline_phosphatase_prok"/>
</dbReference>
<feature type="active site" description="Phosphothreonine intermediate" evidence="4">
    <location>
        <position position="72"/>
    </location>
</feature>
<sequence>MKKLFFVLFIFINTVFAETSPPKLIVQIVIDQFRGDLIHQYRSEFGADGFNYLLGHGIDYSNAHHPHANTITCVGHATIATGSYPSLHGIIANDWFDRQTKTATYCVEDLTTFILPTARTTATLPGRSPRNLQASTISDEIDLAQIGRSFAVSLKDRAAVTLAGHAGKAFWFDKTNGGFVTSNYYYSSYPDWVEDWNRHYTAKNETWGLAKDISYYRFQKAPMFKNRFPGFGQSFPHYLDSANNRFYYKFLSMSPYADELTADFTTALIKNEKLGKSANRTDYLGISFSATDAIGHQFGPNSLESEDNILRLDHTLAKLLKTIDEQVGLQNTLIILTADHGVSDSPVYLTNHHFQQIPALNEKDIRTMAEKILTNYFHLPAQTLQAFDPPYLYLDHQLINEHQLSLQQVSSILAEALRQQPGIFQAYPIPLTGVEKNWLSAKVDRMAFPNRAGDIYIVPPPYQSLASRTDRVSHGTPWQYDSYVPMLFSNPLFKKRQISRPVFTTDIAPTLAALLKIKFPSAAVGQPLPEVMTFYEENS</sequence>
<reference evidence="7 8" key="1">
    <citation type="submission" date="2018-06" db="EMBL/GenBank/DDBJ databases">
        <authorList>
            <consortium name="Pathogen Informatics"/>
            <person name="Doyle S."/>
        </authorList>
    </citation>
    <scope>NUCLEOTIDE SEQUENCE [LARGE SCALE GENOMIC DNA]</scope>
    <source>
        <strain evidence="7 8">NCTC13315</strain>
    </source>
</reference>
<feature type="binding site" evidence="5">
    <location>
        <position position="93"/>
    </location>
    <ligand>
        <name>substrate</name>
    </ligand>
</feature>
<evidence type="ECO:0000256" key="2">
    <source>
        <dbReference type="ARBA" id="ARBA00022723"/>
    </source>
</evidence>
<dbReference type="CDD" id="cd16016">
    <property type="entry name" value="AP-SPAP"/>
    <property type="match status" value="1"/>
</dbReference>
<feature type="signal peptide" evidence="6">
    <location>
        <begin position="1"/>
        <end position="17"/>
    </location>
</feature>
<keyword evidence="7" id="KW-0378">Hydrolase</keyword>
<keyword evidence="8" id="KW-1185">Reference proteome</keyword>